<organism evidence="10 11">
    <name type="scientific">Engystomops pustulosus</name>
    <name type="common">Tungara frog</name>
    <name type="synonym">Physalaemus pustulosus</name>
    <dbReference type="NCBI Taxonomy" id="76066"/>
    <lineage>
        <taxon>Eukaryota</taxon>
        <taxon>Metazoa</taxon>
        <taxon>Chordata</taxon>
        <taxon>Craniata</taxon>
        <taxon>Vertebrata</taxon>
        <taxon>Euteleostomi</taxon>
        <taxon>Amphibia</taxon>
        <taxon>Batrachia</taxon>
        <taxon>Anura</taxon>
        <taxon>Neobatrachia</taxon>
        <taxon>Hyloidea</taxon>
        <taxon>Leptodactylidae</taxon>
        <taxon>Leiuperinae</taxon>
        <taxon>Engystomops</taxon>
    </lineage>
</organism>
<evidence type="ECO:0000256" key="4">
    <source>
        <dbReference type="ARBA" id="ARBA00023273"/>
    </source>
</evidence>
<dbReference type="Proteomes" id="UP000824782">
    <property type="component" value="Unassembled WGS sequence"/>
</dbReference>
<accession>A0AAV7DBX8</accession>
<comment type="similarity">
    <text evidence="6">Belongs to the CIMIP2 family.</text>
</comment>
<dbReference type="AlphaFoldDB" id="A0AAV7DBX8"/>
<protein>
    <recommendedName>
        <fullName evidence="7">Ciliary microtubule inner protein 2B</fullName>
    </recommendedName>
</protein>
<keyword evidence="11" id="KW-1185">Reference proteome</keyword>
<evidence type="ECO:0000256" key="6">
    <source>
        <dbReference type="ARBA" id="ARBA00035661"/>
    </source>
</evidence>
<dbReference type="GO" id="GO:0005930">
    <property type="term" value="C:axoneme"/>
    <property type="evidence" value="ECO:0007669"/>
    <property type="project" value="UniProtKB-SubCell"/>
</dbReference>
<comment type="function">
    <text evidence="5">Microtubule inner protein (MIP) part of the dynein-decorated doublet microtubules (DMTs) in cilia axoneme, which is required for motile cilia beating.</text>
</comment>
<dbReference type="PANTHER" id="PTHR22146:SF8">
    <property type="entry name" value="PROTEIN FAM166B"/>
    <property type="match status" value="1"/>
</dbReference>
<evidence type="ECO:0000256" key="2">
    <source>
        <dbReference type="ARBA" id="ARBA00022490"/>
    </source>
</evidence>
<evidence type="ECO:0000313" key="11">
    <source>
        <dbReference type="Proteomes" id="UP000824782"/>
    </source>
</evidence>
<evidence type="ECO:0000256" key="7">
    <source>
        <dbReference type="ARBA" id="ARBA00041163"/>
    </source>
</evidence>
<reference evidence="10" key="1">
    <citation type="thesis" date="2020" institute="ProQuest LLC" country="789 East Eisenhower Parkway, Ann Arbor, MI, USA">
        <title>Comparative Genomics and Chromosome Evolution.</title>
        <authorList>
            <person name="Mudd A.B."/>
        </authorList>
    </citation>
    <scope>NUCLEOTIDE SEQUENCE</scope>
    <source>
        <strain evidence="10">237g6f4</strain>
        <tissue evidence="10">Blood</tissue>
    </source>
</reference>
<proteinExistence type="inferred from homology"/>
<evidence type="ECO:0000313" key="10">
    <source>
        <dbReference type="EMBL" id="KAG8594987.1"/>
    </source>
</evidence>
<dbReference type="GO" id="GO:0015630">
    <property type="term" value="C:microtubule cytoskeleton"/>
    <property type="evidence" value="ECO:0007669"/>
    <property type="project" value="UniProtKB-ARBA"/>
</dbReference>
<evidence type="ECO:0000256" key="8">
    <source>
        <dbReference type="SAM" id="MobiDB-lite"/>
    </source>
</evidence>
<sequence length="255" mass="29172">MPIILPQLPESLFSSYDPKYIPGYIGYTPKLRSQQGKIYGNATLRSSNYEPGRHTYEGNHNPCFNIEIGDNISNFSRGDAENWNNKQGYFYPSSGKYFYTRTKHTYDGSPQTSSAIKAIEEIKNELGTPAKCTSSDMERWPSLKNSTLMERSPYNRSTEQTGERTHVSSSKNEKMKKIFTEDFIENNHSAKLSNTSDYLQRRQGKLIYRINSGLLPNYSGYTPGQMFSIGSTWGKSSLNAIEKLHKQQFQWTSLF</sequence>
<dbReference type="EMBL" id="WNYA01000001">
    <property type="protein sequence ID" value="KAG8594987.1"/>
    <property type="molecule type" value="Genomic_DNA"/>
</dbReference>
<feature type="domain" description="Ciliary microtubule inner protein 2A-C-like" evidence="9">
    <location>
        <begin position="17"/>
        <end position="45"/>
    </location>
</feature>
<keyword evidence="2" id="KW-0963">Cytoplasm</keyword>
<name>A0AAV7DBX8_ENGPU</name>
<evidence type="ECO:0000256" key="3">
    <source>
        <dbReference type="ARBA" id="ARBA00023212"/>
    </source>
</evidence>
<evidence type="ECO:0000256" key="1">
    <source>
        <dbReference type="ARBA" id="ARBA00004430"/>
    </source>
</evidence>
<feature type="domain" description="Ciliary microtubule inner protein 2A-C-like" evidence="9">
    <location>
        <begin position="213"/>
        <end position="239"/>
    </location>
</feature>
<dbReference type="Pfam" id="PF10629">
    <property type="entry name" value="CMI2B-like"/>
    <property type="match status" value="2"/>
</dbReference>
<dbReference type="InterPro" id="IPR018902">
    <property type="entry name" value="CMI2A-C-like_dom"/>
</dbReference>
<keyword evidence="3" id="KW-0206">Cytoskeleton</keyword>
<evidence type="ECO:0000256" key="5">
    <source>
        <dbReference type="ARBA" id="ARBA00035003"/>
    </source>
</evidence>
<dbReference type="PANTHER" id="PTHR22146">
    <property type="entry name" value="CAT EYE SYNDROME CRITICAL REGION PROTEIN 6"/>
    <property type="match status" value="1"/>
</dbReference>
<comment type="caution">
    <text evidence="10">The sequence shown here is derived from an EMBL/GenBank/DDBJ whole genome shotgun (WGS) entry which is preliminary data.</text>
</comment>
<keyword evidence="4" id="KW-0966">Cell projection</keyword>
<evidence type="ECO:0000259" key="9">
    <source>
        <dbReference type="Pfam" id="PF10629"/>
    </source>
</evidence>
<feature type="region of interest" description="Disordered" evidence="8">
    <location>
        <begin position="152"/>
        <end position="172"/>
    </location>
</feature>
<feature type="compositionally biased region" description="Basic and acidic residues" evidence="8">
    <location>
        <begin position="161"/>
        <end position="172"/>
    </location>
</feature>
<gene>
    <name evidence="10" type="ORF">GDO81_001387</name>
</gene>
<comment type="subcellular location">
    <subcellularLocation>
        <location evidence="1">Cytoplasm</location>
        <location evidence="1">Cytoskeleton</location>
        <location evidence="1">Cilium axoneme</location>
    </subcellularLocation>
</comment>